<keyword evidence="3" id="KW-1185">Reference proteome</keyword>
<dbReference type="InterPro" id="IPR003737">
    <property type="entry name" value="GlcNAc_PI_deacetylase-related"/>
</dbReference>
<dbReference type="Proteomes" id="UP001233164">
    <property type="component" value="Unassembled WGS sequence"/>
</dbReference>
<keyword evidence="1" id="KW-0862">Zinc</keyword>
<comment type="caution">
    <text evidence="2">The sequence shown here is derived from an EMBL/GenBank/DDBJ whole genome shotgun (WGS) entry which is preliminary data.</text>
</comment>
<dbReference type="PANTHER" id="PTHR12993:SF28">
    <property type="entry name" value="LMBE FAMILY PROTEIN"/>
    <property type="match status" value="1"/>
</dbReference>
<reference evidence="2 3" key="1">
    <citation type="submission" date="2023-06" db="EMBL/GenBank/DDBJ databases">
        <title>Rhodococcus indonesiensis sp. nov a new member of the Rhodococcus ruber lineage isolated from a sediment of neutral hot spring.</title>
        <authorList>
            <person name="Kusuma A.B."/>
            <person name="Fenylestari G."/>
            <person name="Ammar F."/>
            <person name="Nouioui I."/>
            <person name="Goodfellow M."/>
        </authorList>
    </citation>
    <scope>NUCLEOTIDE SEQUENCE [LARGE SCALE GENOMIC DNA]</scope>
    <source>
        <strain evidence="2 3">CSLK01-03</strain>
    </source>
</reference>
<evidence type="ECO:0000256" key="1">
    <source>
        <dbReference type="ARBA" id="ARBA00022833"/>
    </source>
</evidence>
<protein>
    <submittedName>
        <fullName evidence="2">PIG-L deacetylase family protein</fullName>
    </submittedName>
</protein>
<gene>
    <name evidence="2" type="ORF">QT969_24075</name>
</gene>
<evidence type="ECO:0000313" key="3">
    <source>
        <dbReference type="Proteomes" id="UP001233164"/>
    </source>
</evidence>
<sequence length="215" mass="23469">MNTTSTTLPENWNRAMAIVAHPDDLEYGAAGAVARWTRSGKAVAYVVATDGEAGIDGRTPAEAAPLRRREQLDAAAVVGVEDVTFLEYRDGVVEYGLDLRRAVAREIRRFRPDVLITATYEPTYGLDGGRIVNQADHRAVGLAVLDAARDAGNRWIFPELLDENLPPWNGVGHVYLMGANEPSHAVDVTESLDTGIESLRAHRSYLDGLGRDFDP</sequence>
<dbReference type="InterPro" id="IPR024078">
    <property type="entry name" value="LmbE-like_dom_sf"/>
</dbReference>
<proteinExistence type="predicted"/>
<feature type="non-terminal residue" evidence="2">
    <location>
        <position position="215"/>
    </location>
</feature>
<accession>A0ABT7RWJ8</accession>
<evidence type="ECO:0000313" key="2">
    <source>
        <dbReference type="EMBL" id="MDM7491366.1"/>
    </source>
</evidence>
<dbReference type="SUPFAM" id="SSF102588">
    <property type="entry name" value="LmbE-like"/>
    <property type="match status" value="1"/>
</dbReference>
<dbReference type="EMBL" id="JAUBOF010000151">
    <property type="protein sequence ID" value="MDM7491366.1"/>
    <property type="molecule type" value="Genomic_DNA"/>
</dbReference>
<dbReference type="Gene3D" id="3.40.50.10320">
    <property type="entry name" value="LmbE-like"/>
    <property type="match status" value="1"/>
</dbReference>
<organism evidence="2 3">
    <name type="scientific">Rhodococcus indonesiensis</name>
    <dbReference type="NCBI Taxonomy" id="3055869"/>
    <lineage>
        <taxon>Bacteria</taxon>
        <taxon>Bacillati</taxon>
        <taxon>Actinomycetota</taxon>
        <taxon>Actinomycetes</taxon>
        <taxon>Mycobacteriales</taxon>
        <taxon>Nocardiaceae</taxon>
        <taxon>Rhodococcus</taxon>
    </lineage>
</organism>
<name>A0ABT7RWJ8_9NOCA</name>
<dbReference type="PANTHER" id="PTHR12993">
    <property type="entry name" value="N-ACETYLGLUCOSAMINYL-PHOSPHATIDYLINOSITOL DE-N-ACETYLASE-RELATED"/>
    <property type="match status" value="1"/>
</dbReference>
<dbReference type="RefSeq" id="WP_289382093.1">
    <property type="nucleotide sequence ID" value="NZ_JAUBOF010000151.1"/>
</dbReference>
<dbReference type="Pfam" id="PF02585">
    <property type="entry name" value="PIG-L"/>
    <property type="match status" value="1"/>
</dbReference>